<comment type="caution">
    <text evidence="2">The sequence shown here is derived from an EMBL/GenBank/DDBJ whole genome shotgun (WGS) entry which is preliminary data.</text>
</comment>
<reference evidence="2" key="2">
    <citation type="journal article" date="2023" name="BMC Genomics">
        <title>Pest status, molecular evolution, and epigenetic factors derived from the genome assembly of Frankliniella fusca, a thysanopteran phytovirus vector.</title>
        <authorList>
            <person name="Catto M.A."/>
            <person name="Labadie P.E."/>
            <person name="Jacobson A.L."/>
            <person name="Kennedy G.G."/>
            <person name="Srinivasan R."/>
            <person name="Hunt B.G."/>
        </authorList>
    </citation>
    <scope>NUCLEOTIDE SEQUENCE</scope>
    <source>
        <strain evidence="2">PL_HMW_Pooled</strain>
    </source>
</reference>
<feature type="compositionally biased region" description="Polar residues" evidence="1">
    <location>
        <begin position="157"/>
        <end position="176"/>
    </location>
</feature>
<gene>
    <name evidence="2" type="ORF">KUF71_002913</name>
</gene>
<evidence type="ECO:0000313" key="3">
    <source>
        <dbReference type="Proteomes" id="UP001219518"/>
    </source>
</evidence>
<reference evidence="2" key="1">
    <citation type="submission" date="2021-07" db="EMBL/GenBank/DDBJ databases">
        <authorList>
            <person name="Catto M.A."/>
            <person name="Jacobson A."/>
            <person name="Kennedy G."/>
            <person name="Labadie P."/>
            <person name="Hunt B.G."/>
            <person name="Srinivasan R."/>
        </authorList>
    </citation>
    <scope>NUCLEOTIDE SEQUENCE</scope>
    <source>
        <strain evidence="2">PL_HMW_Pooled</strain>
        <tissue evidence="2">Head</tissue>
    </source>
</reference>
<feature type="region of interest" description="Disordered" evidence="1">
    <location>
        <begin position="142"/>
        <end position="185"/>
    </location>
</feature>
<dbReference type="GO" id="GO:0016301">
    <property type="term" value="F:kinase activity"/>
    <property type="evidence" value="ECO:0007669"/>
    <property type="project" value="UniProtKB-KW"/>
</dbReference>
<evidence type="ECO:0000256" key="1">
    <source>
        <dbReference type="SAM" id="MobiDB-lite"/>
    </source>
</evidence>
<name>A0AAE1GQP1_9NEOP</name>
<keyword evidence="2" id="KW-0808">Transferase</keyword>
<dbReference type="EMBL" id="JAHWGI010000003">
    <property type="protein sequence ID" value="KAK3907223.1"/>
    <property type="molecule type" value="Genomic_DNA"/>
</dbReference>
<organism evidence="2 3">
    <name type="scientific">Frankliniella fusca</name>
    <dbReference type="NCBI Taxonomy" id="407009"/>
    <lineage>
        <taxon>Eukaryota</taxon>
        <taxon>Metazoa</taxon>
        <taxon>Ecdysozoa</taxon>
        <taxon>Arthropoda</taxon>
        <taxon>Hexapoda</taxon>
        <taxon>Insecta</taxon>
        <taxon>Pterygota</taxon>
        <taxon>Neoptera</taxon>
        <taxon>Paraneoptera</taxon>
        <taxon>Thysanoptera</taxon>
        <taxon>Terebrantia</taxon>
        <taxon>Thripoidea</taxon>
        <taxon>Thripidae</taxon>
        <taxon>Frankliniella</taxon>
    </lineage>
</organism>
<protein>
    <submittedName>
        <fullName evidence="2">Wall-associated receptor kinase-like 20</fullName>
    </submittedName>
</protein>
<proteinExistence type="predicted"/>
<accession>A0AAE1GQP1</accession>
<keyword evidence="2" id="KW-0418">Kinase</keyword>
<keyword evidence="2" id="KW-0675">Receptor</keyword>
<dbReference type="Proteomes" id="UP001219518">
    <property type="component" value="Unassembled WGS sequence"/>
</dbReference>
<sequence length="266" mass="29194">MHSATLGHALCNSGTCTLQLWDMHSATQGHELSDSNSKKKAKSLFLSPKDFLGLIQINGPSFAENADAFLCGSKELRTQIENIIKKVIGLEDDDTKILLDHILSRRIGVKKISDLEEMAIENLPSGLLGEIPAKRLIKAFHKAAQGSSGSRSRSPIAGTSRNNNQVSNEGSMSNSSEDNDDPTQVIPFGEGEFTYIINWNDMPRKSVRALEKAKEQNKVGDDEDINDIKLALAAKNKSVVRRFGVAMQEELNGVVHGNGLHTFKRR</sequence>
<keyword evidence="3" id="KW-1185">Reference proteome</keyword>
<dbReference type="AlphaFoldDB" id="A0AAE1GQP1"/>
<evidence type="ECO:0000313" key="2">
    <source>
        <dbReference type="EMBL" id="KAK3907223.1"/>
    </source>
</evidence>